<keyword evidence="4" id="KW-0808">Transferase</keyword>
<feature type="transmembrane region" description="Helical" evidence="1">
    <location>
        <begin position="349"/>
        <end position="369"/>
    </location>
</feature>
<dbReference type="InterPro" id="IPR002656">
    <property type="entry name" value="Acyl_transf_3_dom"/>
</dbReference>
<reference evidence="4 5" key="1">
    <citation type="submission" date="2018-05" db="EMBL/GenBank/DDBJ databases">
        <title>Abyssibacter profundi OUC007T gen. nov., sp. nov, a marine bacterium isolated from seawater of the Mariana Trench.</title>
        <authorList>
            <person name="Zhou S."/>
        </authorList>
    </citation>
    <scope>NUCLEOTIDE SEQUENCE [LARGE SCALE GENOMIC DNA]</scope>
    <source>
        <strain evidence="4 5">OUC007</strain>
    </source>
</reference>
<organism evidence="4 5">
    <name type="scientific">Abyssibacter profundi</name>
    <dbReference type="NCBI Taxonomy" id="2182787"/>
    <lineage>
        <taxon>Bacteria</taxon>
        <taxon>Pseudomonadati</taxon>
        <taxon>Pseudomonadota</taxon>
        <taxon>Gammaproteobacteria</taxon>
        <taxon>Chromatiales</taxon>
        <taxon>Oceanococcaceae</taxon>
        <taxon>Abyssibacter</taxon>
    </lineage>
</organism>
<feature type="domain" description="Acyltransferase 3" evidence="2">
    <location>
        <begin position="5"/>
        <end position="330"/>
    </location>
</feature>
<evidence type="ECO:0000313" key="5">
    <source>
        <dbReference type="Proteomes" id="UP000251800"/>
    </source>
</evidence>
<dbReference type="Pfam" id="PF01757">
    <property type="entry name" value="Acyl_transf_3"/>
    <property type="match status" value="1"/>
</dbReference>
<proteinExistence type="predicted"/>
<accession>A0A363ULP5</accession>
<feature type="transmembrane region" description="Helical" evidence="1">
    <location>
        <begin position="310"/>
        <end position="328"/>
    </location>
</feature>
<feature type="domain" description="SGNH" evidence="3">
    <location>
        <begin position="417"/>
        <end position="632"/>
    </location>
</feature>
<dbReference type="PANTHER" id="PTHR23028:SF53">
    <property type="entry name" value="ACYL_TRANSF_3 DOMAIN-CONTAINING PROTEIN"/>
    <property type="match status" value="1"/>
</dbReference>
<feature type="transmembrane region" description="Helical" evidence="1">
    <location>
        <begin position="72"/>
        <end position="91"/>
    </location>
</feature>
<dbReference type="GO" id="GO:0016747">
    <property type="term" value="F:acyltransferase activity, transferring groups other than amino-acyl groups"/>
    <property type="evidence" value="ECO:0007669"/>
    <property type="project" value="InterPro"/>
</dbReference>
<dbReference type="InterPro" id="IPR050879">
    <property type="entry name" value="Acyltransferase_3"/>
</dbReference>
<evidence type="ECO:0000259" key="2">
    <source>
        <dbReference type="Pfam" id="PF01757"/>
    </source>
</evidence>
<feature type="transmembrane region" description="Helical" evidence="1">
    <location>
        <begin position="276"/>
        <end position="295"/>
    </location>
</feature>
<dbReference type="EMBL" id="QEQK01000006">
    <property type="protein sequence ID" value="PWN56345.1"/>
    <property type="molecule type" value="Genomic_DNA"/>
</dbReference>
<feature type="transmembrane region" description="Helical" evidence="1">
    <location>
        <begin position="27"/>
        <end position="51"/>
    </location>
</feature>
<evidence type="ECO:0000313" key="4">
    <source>
        <dbReference type="EMBL" id="PWN56345.1"/>
    </source>
</evidence>
<name>A0A363ULP5_9GAMM</name>
<comment type="caution">
    <text evidence="4">The sequence shown here is derived from an EMBL/GenBank/DDBJ whole genome shotgun (WGS) entry which is preliminary data.</text>
</comment>
<dbReference type="GO" id="GO:0009103">
    <property type="term" value="P:lipopolysaccharide biosynthetic process"/>
    <property type="evidence" value="ECO:0007669"/>
    <property type="project" value="TreeGrafter"/>
</dbReference>
<keyword evidence="4" id="KW-0012">Acyltransferase</keyword>
<feature type="transmembrane region" description="Helical" evidence="1">
    <location>
        <begin position="225"/>
        <end position="241"/>
    </location>
</feature>
<dbReference type="Pfam" id="PF19040">
    <property type="entry name" value="SGNH"/>
    <property type="match status" value="1"/>
</dbReference>
<keyword evidence="1" id="KW-0472">Membrane</keyword>
<evidence type="ECO:0000259" key="3">
    <source>
        <dbReference type="Pfam" id="PF19040"/>
    </source>
</evidence>
<feature type="transmembrane region" description="Helical" evidence="1">
    <location>
        <begin position="247"/>
        <end position="264"/>
    </location>
</feature>
<keyword evidence="1" id="KW-1133">Transmembrane helix</keyword>
<dbReference type="Proteomes" id="UP000251800">
    <property type="component" value="Unassembled WGS sequence"/>
</dbReference>
<dbReference type="OrthoDB" id="9767863at2"/>
<gene>
    <name evidence="4" type="ORF">DEH80_08550</name>
</gene>
<dbReference type="AlphaFoldDB" id="A0A363ULP5"/>
<feature type="transmembrane region" description="Helical" evidence="1">
    <location>
        <begin position="134"/>
        <end position="156"/>
    </location>
</feature>
<protein>
    <submittedName>
        <fullName evidence="4">Acyltransferase</fullName>
    </submittedName>
</protein>
<dbReference type="PANTHER" id="PTHR23028">
    <property type="entry name" value="ACETYLTRANSFERASE"/>
    <property type="match status" value="1"/>
</dbReference>
<dbReference type="GO" id="GO:0016020">
    <property type="term" value="C:membrane"/>
    <property type="evidence" value="ECO:0007669"/>
    <property type="project" value="TreeGrafter"/>
</dbReference>
<feature type="transmembrane region" description="Helical" evidence="1">
    <location>
        <begin position="162"/>
        <end position="181"/>
    </location>
</feature>
<keyword evidence="1" id="KW-0812">Transmembrane</keyword>
<sequence length="654" mass="72405">MGYRPEIDGLRAIAVLPVILFHGGFEIFAGGFVGVDIFFVISGFLITSIILSDLEHQRFSVKRFYERRARRILPALLFVVLACLPFAYAWMLPSELEQFGQSLLAVATFSANLFFWSTQAYFGPAAELQPMLHTWSLAVEEQYYLFIPLALLWFWSLGKRRLFGLILLAAILSLLIAEWGWRHEPKANFYLLPTRAWELLVGSLIAFAPRPTALAGFGARTLQQWGPVAGLGLVVYSLFWFDESTPIPSVYALAPVGGTALIIATTTPGHPVSRLLTARPLVAIGLISYSAYLWHQPLFAFARIRMLEEPGLLLATVLSLLSLVLAYLSWRFVEAPFRRRNSPLTRAPLIPAAITLSVLGLVGAGFSQLEGLPNRLPTEARVFIDRYDNYQDIANGRFGQCFFGEDHEGLTTLRFEPQCYGTPNLRRFVLLGDSFSAHYLAGLQALVKPGGTVAQFNISGCLPLLELPRVSPQRCRQLNPERFAALRSDDVVIISAQWPATVKRAGSFEHQALDQTLERLTARIPPEQIALVGASPQWPGELPVRLIRADLHQSLQPGDRLHNPTVEQMSEINRALGALADAHGIRLINPLQRLCKDDNCLIALPFEGTVELTASDYGHLTPPAARHVLAPFMSRFTPAQSLSTVTTGSAQASM</sequence>
<evidence type="ECO:0000256" key="1">
    <source>
        <dbReference type="SAM" id="Phobius"/>
    </source>
</evidence>
<keyword evidence="5" id="KW-1185">Reference proteome</keyword>
<dbReference type="InterPro" id="IPR043968">
    <property type="entry name" value="SGNH"/>
</dbReference>